<evidence type="ECO:0000256" key="4">
    <source>
        <dbReference type="SAM" id="MobiDB-lite"/>
    </source>
</evidence>
<protein>
    <submittedName>
        <fullName evidence="6">ABC-F family ATP-binding cassette domain-containing protein</fullName>
    </submittedName>
</protein>
<dbReference type="Gene3D" id="1.10.287.380">
    <property type="entry name" value="Valyl-tRNA synthetase, C-terminal domain"/>
    <property type="match status" value="1"/>
</dbReference>
<keyword evidence="3" id="KW-0175">Coiled coil</keyword>
<evidence type="ECO:0000256" key="2">
    <source>
        <dbReference type="ARBA" id="ARBA00022840"/>
    </source>
</evidence>
<feature type="domain" description="ABC transporter" evidence="5">
    <location>
        <begin position="331"/>
        <end position="544"/>
    </location>
</feature>
<proteinExistence type="predicted"/>
<dbReference type="InterPro" id="IPR051309">
    <property type="entry name" value="ABCF_ATPase"/>
</dbReference>
<dbReference type="InterPro" id="IPR032781">
    <property type="entry name" value="ABC_tran_Xtn"/>
</dbReference>
<evidence type="ECO:0000313" key="7">
    <source>
        <dbReference type="Proteomes" id="UP000319353"/>
    </source>
</evidence>
<dbReference type="Gene3D" id="3.40.50.300">
    <property type="entry name" value="P-loop containing nucleotide triphosphate hydrolases"/>
    <property type="match status" value="2"/>
</dbReference>
<comment type="caution">
    <text evidence="6">The sequence shown here is derived from an EMBL/GenBank/DDBJ whole genome shotgun (WGS) entry which is preliminary data.</text>
</comment>
<dbReference type="InterPro" id="IPR003439">
    <property type="entry name" value="ABC_transporter-like_ATP-bd"/>
</dbReference>
<feature type="domain" description="ABC transporter" evidence="5">
    <location>
        <begin position="4"/>
        <end position="263"/>
    </location>
</feature>
<dbReference type="InterPro" id="IPR003593">
    <property type="entry name" value="AAA+_ATPase"/>
</dbReference>
<name>A0A537LAX5_9BACT</name>
<dbReference type="InterPro" id="IPR027417">
    <property type="entry name" value="P-loop_NTPase"/>
</dbReference>
<feature type="region of interest" description="Disordered" evidence="4">
    <location>
        <begin position="533"/>
        <end position="570"/>
    </location>
</feature>
<dbReference type="Proteomes" id="UP000319353">
    <property type="component" value="Unassembled WGS sequence"/>
</dbReference>
<evidence type="ECO:0000259" key="5">
    <source>
        <dbReference type="PROSITE" id="PS50893"/>
    </source>
</evidence>
<keyword evidence="2 6" id="KW-0067">ATP-binding</keyword>
<feature type="compositionally biased region" description="Basic and acidic residues" evidence="4">
    <location>
        <begin position="533"/>
        <end position="542"/>
    </location>
</feature>
<feature type="compositionally biased region" description="Basic and acidic residues" evidence="4">
    <location>
        <begin position="554"/>
        <end position="563"/>
    </location>
</feature>
<dbReference type="EMBL" id="VBAL01000030">
    <property type="protein sequence ID" value="TMJ05178.1"/>
    <property type="molecule type" value="Genomic_DNA"/>
</dbReference>
<feature type="coiled-coil region" evidence="3">
    <location>
        <begin position="570"/>
        <end position="630"/>
    </location>
</feature>
<dbReference type="SUPFAM" id="SSF52540">
    <property type="entry name" value="P-loop containing nucleoside triphosphate hydrolases"/>
    <property type="match status" value="2"/>
</dbReference>
<organism evidence="6 7">
    <name type="scientific">Candidatus Segetimicrobium genomatis</name>
    <dbReference type="NCBI Taxonomy" id="2569760"/>
    <lineage>
        <taxon>Bacteria</taxon>
        <taxon>Bacillati</taxon>
        <taxon>Candidatus Sysuimicrobiota</taxon>
        <taxon>Candidatus Sysuimicrobiia</taxon>
        <taxon>Candidatus Sysuimicrobiales</taxon>
        <taxon>Candidatus Segetimicrobiaceae</taxon>
        <taxon>Candidatus Segetimicrobium</taxon>
    </lineage>
</organism>
<dbReference type="PROSITE" id="PS50893">
    <property type="entry name" value="ABC_TRANSPORTER_2"/>
    <property type="match status" value="2"/>
</dbReference>
<dbReference type="Pfam" id="PF12848">
    <property type="entry name" value="ABC_tran_Xtn"/>
    <property type="match status" value="1"/>
</dbReference>
<sequence>MAILTASNLSKRYGVEPVLRGVTFSVEPEEKVALIGRNGSGKTTLLRLLAGLDEPDGGDVARVRWARVGYLEQIPAGPADVDVFSHALSGAADVQALEIRLRELEARMASPDVHDDPDRLADVMAEYSQVRHHFEHAGGFTLEARARSVLSGLGFLESGMKKPLAALSGGWRVRTELARALLAEPDLLLLDEPTNHLDLAATEWLEEYLQSFPGAAVIVSHDRRLLDAVTSRTLELEGGLVTAFPGPYSIYAALKAQQIEQQAEAYYRRQEEVEKLQAYIRRYRAGNRATQAKSREKRLARLTSTPIEPPKGPQVMRVVARAVPPSGRTVVRLQAVMKRYGEAVVFSGIDLEIYRGERVGLVGANGTGKTTLLKMLAGLEPPSAGDVTSGTGLRARYFAQESATALQDDHTVLDEILDGHPVTPEQARTYLGRFLFNGEQVFKHVGMLSGGERQRLNLAKLLLDQPNFLLLDEPTNHLDIPSREALEAALLEFPGTLVIATHDRYLLERLATRMLTVESGRLVDFHGTYDEMKAKRSRDAQRAGRKARRAAPGDGDRSRERPPKSRRPTFEEIATQIAAAEQELADAGRLMADPELYRDGERTKMTRARYEEAQRRLEALYQLLASVEAGDR</sequence>
<evidence type="ECO:0000313" key="6">
    <source>
        <dbReference type="EMBL" id="TMJ05178.1"/>
    </source>
</evidence>
<evidence type="ECO:0000256" key="3">
    <source>
        <dbReference type="SAM" id="Coils"/>
    </source>
</evidence>
<dbReference type="GO" id="GO:0016887">
    <property type="term" value="F:ATP hydrolysis activity"/>
    <property type="evidence" value="ECO:0007669"/>
    <property type="project" value="InterPro"/>
</dbReference>
<dbReference type="AlphaFoldDB" id="A0A537LAX5"/>
<dbReference type="SMART" id="SM00382">
    <property type="entry name" value="AAA"/>
    <property type="match status" value="2"/>
</dbReference>
<reference evidence="6 7" key="1">
    <citation type="journal article" date="2019" name="Nat. Microbiol.">
        <title>Mediterranean grassland soil C-N compound turnover is dependent on rainfall and depth, and is mediated by genomically divergent microorganisms.</title>
        <authorList>
            <person name="Diamond S."/>
            <person name="Andeer P.F."/>
            <person name="Li Z."/>
            <person name="Crits-Christoph A."/>
            <person name="Burstein D."/>
            <person name="Anantharaman K."/>
            <person name="Lane K.R."/>
            <person name="Thomas B.C."/>
            <person name="Pan C."/>
            <person name="Northen T.R."/>
            <person name="Banfield J.F."/>
        </authorList>
    </citation>
    <scope>NUCLEOTIDE SEQUENCE [LARGE SCALE GENOMIC DNA]</scope>
    <source>
        <strain evidence="6">NP_4</strain>
    </source>
</reference>
<dbReference type="Pfam" id="PF00005">
    <property type="entry name" value="ABC_tran"/>
    <property type="match status" value="2"/>
</dbReference>
<gene>
    <name evidence="6" type="ORF">E6H01_03455</name>
</gene>
<dbReference type="CDD" id="cd03221">
    <property type="entry name" value="ABCF_EF-3"/>
    <property type="match status" value="2"/>
</dbReference>
<dbReference type="InterPro" id="IPR037118">
    <property type="entry name" value="Val-tRNA_synth_C_sf"/>
</dbReference>
<dbReference type="PANTHER" id="PTHR42855">
    <property type="entry name" value="ABC TRANSPORTER ATP-BINDING SUBUNIT"/>
    <property type="match status" value="1"/>
</dbReference>
<dbReference type="FunFam" id="3.40.50.300:FF:000011">
    <property type="entry name" value="Putative ABC transporter ATP-binding component"/>
    <property type="match status" value="1"/>
</dbReference>
<dbReference type="InterPro" id="IPR017871">
    <property type="entry name" value="ABC_transporter-like_CS"/>
</dbReference>
<accession>A0A537LAX5</accession>
<dbReference type="PANTHER" id="PTHR42855:SF2">
    <property type="entry name" value="DRUG RESISTANCE ABC TRANSPORTER,ATP-BINDING PROTEIN"/>
    <property type="match status" value="1"/>
</dbReference>
<dbReference type="GO" id="GO:0005524">
    <property type="term" value="F:ATP binding"/>
    <property type="evidence" value="ECO:0007669"/>
    <property type="project" value="UniProtKB-KW"/>
</dbReference>
<evidence type="ECO:0000256" key="1">
    <source>
        <dbReference type="ARBA" id="ARBA00022741"/>
    </source>
</evidence>
<keyword evidence="1" id="KW-0547">Nucleotide-binding</keyword>
<dbReference type="PROSITE" id="PS00211">
    <property type="entry name" value="ABC_TRANSPORTER_1"/>
    <property type="match status" value="1"/>
</dbReference>